<organism evidence="3 4">
    <name type="scientific">Mycoplasma capricolum subsp. capripneumoniae 87001</name>
    <dbReference type="NCBI Taxonomy" id="1124992"/>
    <lineage>
        <taxon>Bacteria</taxon>
        <taxon>Bacillati</taxon>
        <taxon>Mycoplasmatota</taxon>
        <taxon>Mollicutes</taxon>
        <taxon>Mycoplasmataceae</taxon>
        <taxon>Mycoplasma</taxon>
    </lineage>
</organism>
<dbReference type="GO" id="GO:0003677">
    <property type="term" value="F:DNA binding"/>
    <property type="evidence" value="ECO:0007669"/>
    <property type="project" value="UniProtKB-KW"/>
</dbReference>
<evidence type="ECO:0000256" key="2">
    <source>
        <dbReference type="ARBA" id="ARBA00023125"/>
    </source>
</evidence>
<dbReference type="Proteomes" id="UP000031910">
    <property type="component" value="Chromosome"/>
</dbReference>
<protein>
    <submittedName>
        <fullName evidence="3">Uncharacterized protein</fullName>
    </submittedName>
</protein>
<sequence>MGNLVNIYDGIHHTPHYKNKGIMFLSVEDIETLNSNKFISEWEFKKYYKNYPTKNDILMTRIGDIGSTNIVRDNSFKAYYVSLALLKIRKQILNV</sequence>
<dbReference type="KEGG" id="mcai:MCCG_0063"/>
<dbReference type="SUPFAM" id="SSF116734">
    <property type="entry name" value="DNA methylase specificity domain"/>
    <property type="match status" value="1"/>
</dbReference>
<keyword evidence="2" id="KW-0238">DNA-binding</keyword>
<dbReference type="InterPro" id="IPR044946">
    <property type="entry name" value="Restrct_endonuc_typeI_TRD_sf"/>
</dbReference>
<keyword evidence="4" id="KW-1185">Reference proteome</keyword>
<evidence type="ECO:0000313" key="3">
    <source>
        <dbReference type="EMBL" id="AJK51065.1"/>
    </source>
</evidence>
<dbReference type="EMBL" id="CP006959">
    <property type="protein sequence ID" value="AJK51065.1"/>
    <property type="molecule type" value="Genomic_DNA"/>
</dbReference>
<evidence type="ECO:0000256" key="1">
    <source>
        <dbReference type="ARBA" id="ARBA00022747"/>
    </source>
</evidence>
<dbReference type="Gene3D" id="3.90.220.20">
    <property type="entry name" value="DNA methylase specificity domains"/>
    <property type="match status" value="1"/>
</dbReference>
<gene>
    <name evidence="3" type="ORF">MCCG_0063</name>
</gene>
<dbReference type="GO" id="GO:0009307">
    <property type="term" value="P:DNA restriction-modification system"/>
    <property type="evidence" value="ECO:0007669"/>
    <property type="project" value="UniProtKB-KW"/>
</dbReference>
<dbReference type="RefSeq" id="WP_019269086.1">
    <property type="nucleotide sequence ID" value="NZ_CP006959.1"/>
</dbReference>
<name>A0A9N7G8C1_MYCCC</name>
<dbReference type="AlphaFoldDB" id="A0A9N7G8C1"/>
<proteinExistence type="predicted"/>
<accession>A0A9N7G8C1</accession>
<keyword evidence="1" id="KW-0680">Restriction system</keyword>
<reference evidence="3 4" key="1">
    <citation type="submission" date="2013-12" db="EMBL/GenBank/DDBJ databases">
        <authorList>
            <person name="Wang R."/>
            <person name="Li Y."/>
            <person name="Zheng H."/>
            <person name="Xin J."/>
        </authorList>
    </citation>
    <scope>NUCLEOTIDE SEQUENCE [LARGE SCALE GENOMIC DNA]</scope>
    <source>
        <strain evidence="3 4">87001</strain>
    </source>
</reference>
<evidence type="ECO:0000313" key="4">
    <source>
        <dbReference type="Proteomes" id="UP000031910"/>
    </source>
</evidence>